<comment type="similarity">
    <text evidence="1 3">Belongs to the short-chain dehydrogenases/reductases (SDR) family.</text>
</comment>
<gene>
    <name evidence="5" type="ORF">OEZ85_012789</name>
</gene>
<dbReference type="PRINTS" id="PR00080">
    <property type="entry name" value="SDRFAMILY"/>
</dbReference>
<dbReference type="EMBL" id="CP126214">
    <property type="protein sequence ID" value="WIA16062.1"/>
    <property type="molecule type" value="Genomic_DNA"/>
</dbReference>
<dbReference type="PANTHER" id="PTHR44169">
    <property type="entry name" value="NADPH-DEPENDENT 1-ACYLDIHYDROXYACETONE PHOSPHATE REDUCTASE"/>
    <property type="match status" value="1"/>
</dbReference>
<keyword evidence="2" id="KW-0560">Oxidoreductase</keyword>
<evidence type="ECO:0000256" key="3">
    <source>
        <dbReference type="RuleBase" id="RU000363"/>
    </source>
</evidence>
<evidence type="ECO:0000313" key="6">
    <source>
        <dbReference type="Proteomes" id="UP001244341"/>
    </source>
</evidence>
<sequence length="297" mass="31336">MAGQVVLITGCSEGGIGYELCKAFAAKGCRVFAAARRLQSMQSLKQHGVQLLQLDVTDSASVQKAVADVMAAAGRVDVLVNNAGVVVLGPTAEVPLDEVKAAFNANVFGLLDMVQAVTPHMAAAGSGRIINIGSLTGFTPVPLRGIYSATKGAVMRLSDALRIELGMLGVQVMLVAPGFIQSNARLTAKDTAQSYSRSSLWGNWLEVLEAAMAKLLVRAVPAQHFAEQLVATALQPQMPRYWVGPCAGVEWLLRFFPLWLQDRLAFKAMGLHQLRPTVVAATAAAAAAAAAAGRKQE</sequence>
<dbReference type="InterPro" id="IPR057326">
    <property type="entry name" value="KR_dom"/>
</dbReference>
<evidence type="ECO:0000259" key="4">
    <source>
        <dbReference type="SMART" id="SM00822"/>
    </source>
</evidence>
<dbReference type="CDD" id="cd05374">
    <property type="entry name" value="17beta-HSD-like_SDR_c"/>
    <property type="match status" value="1"/>
</dbReference>
<dbReference type="SMART" id="SM00822">
    <property type="entry name" value="PKS_KR"/>
    <property type="match status" value="1"/>
</dbReference>
<dbReference type="InterPro" id="IPR002347">
    <property type="entry name" value="SDR_fam"/>
</dbReference>
<dbReference type="PRINTS" id="PR00081">
    <property type="entry name" value="GDHRDH"/>
</dbReference>
<organism evidence="5 6">
    <name type="scientific">Tetradesmus obliquus</name>
    <name type="common">Green alga</name>
    <name type="synonym">Acutodesmus obliquus</name>
    <dbReference type="NCBI Taxonomy" id="3088"/>
    <lineage>
        <taxon>Eukaryota</taxon>
        <taxon>Viridiplantae</taxon>
        <taxon>Chlorophyta</taxon>
        <taxon>core chlorophytes</taxon>
        <taxon>Chlorophyceae</taxon>
        <taxon>CS clade</taxon>
        <taxon>Sphaeropleales</taxon>
        <taxon>Scenedesmaceae</taxon>
        <taxon>Tetradesmus</taxon>
    </lineage>
</organism>
<dbReference type="InterPro" id="IPR036291">
    <property type="entry name" value="NAD(P)-bd_dom_sf"/>
</dbReference>
<keyword evidence="6" id="KW-1185">Reference proteome</keyword>
<reference evidence="5 6" key="1">
    <citation type="submission" date="2023-05" db="EMBL/GenBank/DDBJ databases">
        <title>A 100% complete, gapless, phased diploid assembly of the Scenedesmus obliquus UTEX 3031 genome.</title>
        <authorList>
            <person name="Biondi T.C."/>
            <person name="Hanschen E.R."/>
            <person name="Kwon T."/>
            <person name="Eng W."/>
            <person name="Kruse C.P.S."/>
            <person name="Koehler S.I."/>
            <person name="Kunde Y."/>
            <person name="Gleasner C.D."/>
            <person name="You Mak K.T."/>
            <person name="Polle J."/>
            <person name="Hovde B.T."/>
            <person name="Starkenburg S.R."/>
        </authorList>
    </citation>
    <scope>NUCLEOTIDE SEQUENCE [LARGE SCALE GENOMIC DNA]</scope>
    <source>
        <strain evidence="5 6">DOE0152z</strain>
    </source>
</reference>
<dbReference type="PROSITE" id="PS00061">
    <property type="entry name" value="ADH_SHORT"/>
    <property type="match status" value="1"/>
</dbReference>
<evidence type="ECO:0000313" key="5">
    <source>
        <dbReference type="EMBL" id="WIA16062.1"/>
    </source>
</evidence>
<evidence type="ECO:0000256" key="2">
    <source>
        <dbReference type="ARBA" id="ARBA00023002"/>
    </source>
</evidence>
<dbReference type="InterPro" id="IPR020904">
    <property type="entry name" value="Sc_DH/Rdtase_CS"/>
</dbReference>
<dbReference type="SUPFAM" id="SSF51735">
    <property type="entry name" value="NAD(P)-binding Rossmann-fold domains"/>
    <property type="match status" value="1"/>
</dbReference>
<evidence type="ECO:0000256" key="1">
    <source>
        <dbReference type="ARBA" id="ARBA00006484"/>
    </source>
</evidence>
<dbReference type="PANTHER" id="PTHR44169:SF6">
    <property type="entry name" value="NADPH-DEPENDENT 1-ACYLDIHYDROXYACETONE PHOSPHATE REDUCTASE"/>
    <property type="match status" value="1"/>
</dbReference>
<dbReference type="Proteomes" id="UP001244341">
    <property type="component" value="Chromosome 7b"/>
</dbReference>
<dbReference type="Gene3D" id="3.40.50.720">
    <property type="entry name" value="NAD(P)-binding Rossmann-like Domain"/>
    <property type="match status" value="1"/>
</dbReference>
<feature type="domain" description="Ketoreductase" evidence="4">
    <location>
        <begin position="4"/>
        <end position="183"/>
    </location>
</feature>
<accession>A0ABY8U490</accession>
<dbReference type="Pfam" id="PF00106">
    <property type="entry name" value="adh_short"/>
    <property type="match status" value="1"/>
</dbReference>
<proteinExistence type="inferred from homology"/>
<protein>
    <recommendedName>
        <fullName evidence="4">Ketoreductase domain-containing protein</fullName>
    </recommendedName>
</protein>
<name>A0ABY8U490_TETOB</name>